<dbReference type="PANTHER" id="PTHR11705:SF119">
    <property type="entry name" value="OS02G0119300 PROTEIN"/>
    <property type="match status" value="1"/>
</dbReference>
<evidence type="ECO:0000256" key="4">
    <source>
        <dbReference type="SAM" id="SignalP"/>
    </source>
</evidence>
<evidence type="ECO:0000259" key="5">
    <source>
        <dbReference type="SMART" id="SM00631"/>
    </source>
</evidence>
<comment type="cofactor">
    <cofactor evidence="1">
        <name>Zn(2+)</name>
        <dbReference type="ChEBI" id="CHEBI:29105"/>
    </cofactor>
</comment>
<dbReference type="GO" id="GO:0006508">
    <property type="term" value="P:proteolysis"/>
    <property type="evidence" value="ECO:0007669"/>
    <property type="project" value="InterPro"/>
</dbReference>
<reference evidence="6 7" key="1">
    <citation type="journal article" date="2017" name="Int. J. Parasitol.">
        <title>The genome of the protozoan parasite Cystoisospora suis and a reverse vaccinology approach to identify vaccine candidates.</title>
        <authorList>
            <person name="Palmieri N."/>
            <person name="Shrestha A."/>
            <person name="Ruttkowski B."/>
            <person name="Beck T."/>
            <person name="Vogl C."/>
            <person name="Tomley F."/>
            <person name="Blake D.P."/>
            <person name="Joachim A."/>
        </authorList>
    </citation>
    <scope>NUCLEOTIDE SEQUENCE [LARGE SCALE GENOMIC DNA]</scope>
    <source>
        <strain evidence="6 7">Wien I</strain>
    </source>
</reference>
<dbReference type="EMBL" id="MIGC01001016">
    <property type="protein sequence ID" value="PHJ23762.1"/>
    <property type="molecule type" value="Genomic_DNA"/>
</dbReference>
<dbReference type="RefSeq" id="XP_067925436.1">
    <property type="nucleotide sequence ID" value="XM_068062596.1"/>
</dbReference>
<organism evidence="6 7">
    <name type="scientific">Cystoisospora suis</name>
    <dbReference type="NCBI Taxonomy" id="483139"/>
    <lineage>
        <taxon>Eukaryota</taxon>
        <taxon>Sar</taxon>
        <taxon>Alveolata</taxon>
        <taxon>Apicomplexa</taxon>
        <taxon>Conoidasida</taxon>
        <taxon>Coccidia</taxon>
        <taxon>Eucoccidiorida</taxon>
        <taxon>Eimeriorina</taxon>
        <taxon>Sarcocystidae</taxon>
        <taxon>Cystoisospora</taxon>
    </lineage>
</organism>
<feature type="chain" id="PRO_5012587001" evidence="4">
    <location>
        <begin position="31"/>
        <end position="657"/>
    </location>
</feature>
<gene>
    <name evidence="6" type="ORF">CSUI_002394</name>
</gene>
<dbReference type="AlphaFoldDB" id="A0A2C6L951"/>
<keyword evidence="4" id="KW-0732">Signal</keyword>
<keyword evidence="6" id="KW-0378">Hydrolase</keyword>
<dbReference type="PANTHER" id="PTHR11705">
    <property type="entry name" value="PROTEASE FAMILY M14 CARBOXYPEPTIDASE A,B"/>
    <property type="match status" value="1"/>
</dbReference>
<dbReference type="GO" id="GO:0005615">
    <property type="term" value="C:extracellular space"/>
    <property type="evidence" value="ECO:0007669"/>
    <property type="project" value="TreeGrafter"/>
</dbReference>
<dbReference type="GO" id="GO:0008270">
    <property type="term" value="F:zinc ion binding"/>
    <property type="evidence" value="ECO:0007669"/>
    <property type="project" value="InterPro"/>
</dbReference>
<proteinExistence type="inferred from homology"/>
<protein>
    <submittedName>
        <fullName evidence="6">Zinc carboxypeptidase superfamily protein</fullName>
    </submittedName>
</protein>
<dbReference type="GeneID" id="94425807"/>
<evidence type="ECO:0000256" key="2">
    <source>
        <dbReference type="ARBA" id="ARBA00005988"/>
    </source>
</evidence>
<dbReference type="VEuPathDB" id="ToxoDB:CSUI_002394"/>
<dbReference type="InterPro" id="IPR000834">
    <property type="entry name" value="Peptidase_M14"/>
</dbReference>
<accession>A0A2C6L951</accession>
<dbReference type="SUPFAM" id="SSF53187">
    <property type="entry name" value="Zn-dependent exopeptidases"/>
    <property type="match status" value="2"/>
</dbReference>
<evidence type="ECO:0000313" key="7">
    <source>
        <dbReference type="Proteomes" id="UP000221165"/>
    </source>
</evidence>
<keyword evidence="6" id="KW-0121">Carboxypeptidase</keyword>
<feature type="domain" description="Peptidase M14" evidence="5">
    <location>
        <begin position="84"/>
        <end position="496"/>
    </location>
</feature>
<comment type="similarity">
    <text evidence="2">Belongs to the peptidase M14 family.</text>
</comment>
<evidence type="ECO:0000256" key="3">
    <source>
        <dbReference type="SAM" id="MobiDB-lite"/>
    </source>
</evidence>
<evidence type="ECO:0000313" key="6">
    <source>
        <dbReference type="EMBL" id="PHJ23762.1"/>
    </source>
</evidence>
<dbReference type="PROSITE" id="PS51257">
    <property type="entry name" value="PROKAR_LIPOPROTEIN"/>
    <property type="match status" value="1"/>
</dbReference>
<evidence type="ECO:0000256" key="1">
    <source>
        <dbReference type="ARBA" id="ARBA00001947"/>
    </source>
</evidence>
<dbReference type="Proteomes" id="UP000221165">
    <property type="component" value="Unassembled WGS sequence"/>
</dbReference>
<feature type="compositionally biased region" description="Low complexity" evidence="3">
    <location>
        <begin position="269"/>
        <end position="278"/>
    </location>
</feature>
<dbReference type="Gene3D" id="3.40.630.10">
    <property type="entry name" value="Zn peptidases"/>
    <property type="match status" value="2"/>
</dbReference>
<dbReference type="SMART" id="SM00631">
    <property type="entry name" value="Zn_pept"/>
    <property type="match status" value="1"/>
</dbReference>
<comment type="caution">
    <text evidence="6">The sequence shown here is derived from an EMBL/GenBank/DDBJ whole genome shotgun (WGS) entry which is preliminary data.</text>
</comment>
<keyword evidence="7" id="KW-1185">Reference proteome</keyword>
<keyword evidence="6" id="KW-0645">Protease</keyword>
<dbReference type="OrthoDB" id="3626597at2759"/>
<feature type="signal peptide" evidence="4">
    <location>
        <begin position="1"/>
        <end position="30"/>
    </location>
</feature>
<name>A0A2C6L951_9APIC</name>
<feature type="region of interest" description="Disordered" evidence="3">
    <location>
        <begin position="199"/>
        <end position="283"/>
    </location>
</feature>
<sequence length="657" mass="70689">MRLRCLKHLSASLVPYLVFSSCSLTAVSLAVRGNSCCGTDGQPASRVASDNVDPGSIAVSEAVDHGGSHSSLATPSTNRLPSGYRTYAQMKTLLRGLATKCPELQLREERKGNLKIDLVSLARTTGGTYNHSAVGKGSPSTGSPSHSQKRQRVFLLTGEHPRELIAPEIALTFVQLLCGENVQLDGELHEQYRHLHIDMKDGDGKAGKRPSSSFRKRHPLWVEADGYGSRSSATGSTAEAGEPKPFTQSSRAEGDVRLGTRESVVSGLSQETSQEQQSVVRPGEAKQVLGEHATLASRFRRLLDDAEFQIVLNANPVSRQKVEQGDFCLRTTPGGVDMNRNWGRFWEPDPLGSENAAKSSVFPGPHAFSAEETQLARDLILAFEPSIFLTLHSGSLGVYTPYGYGAVQPRSRKQEMEDIVNVVGKKYCRNVDAAPMACSIGVAGKFFAAHGNCVDWVYDTVKPAPMVFLLETYDGQAFQRSGSTIQLPFQDASAASFSAEPKQTRISGADFSRSGGAPGVEGTPGEYGGGVGAFLRLRQVSVPIKPHSGGVPFGEADKGAEIQDSVHRGAGDTAVGSSYVASSDIKEVGAQSGRWGMESPEREYQCFLKFNPHEPGTRKRTTWLWSEALLVLVEEAVRKSARTGTEASTISNPSARS</sequence>
<dbReference type="GO" id="GO:0004181">
    <property type="term" value="F:metallocarboxypeptidase activity"/>
    <property type="evidence" value="ECO:0007669"/>
    <property type="project" value="InterPro"/>
</dbReference>
<dbReference type="Pfam" id="PF00246">
    <property type="entry name" value="Peptidase_M14"/>
    <property type="match status" value="1"/>
</dbReference>
<feature type="region of interest" description="Disordered" evidence="3">
    <location>
        <begin position="127"/>
        <end position="149"/>
    </location>
</feature>